<feature type="transmembrane region" description="Helical" evidence="1">
    <location>
        <begin position="429"/>
        <end position="449"/>
    </location>
</feature>
<dbReference type="AlphaFoldDB" id="A0A2H0TQJ2"/>
<accession>A0A2H0TQJ2</accession>
<evidence type="ECO:0000313" key="2">
    <source>
        <dbReference type="EMBL" id="PIR74409.1"/>
    </source>
</evidence>
<evidence type="ECO:0008006" key="4">
    <source>
        <dbReference type="Google" id="ProtNLM"/>
    </source>
</evidence>
<organism evidence="2 3">
    <name type="scientific">Candidatus Magasanikbacteria bacterium CG10_big_fil_rev_8_21_14_0_10_47_10</name>
    <dbReference type="NCBI Taxonomy" id="1974652"/>
    <lineage>
        <taxon>Bacteria</taxon>
        <taxon>Candidatus Magasanikiibacteriota</taxon>
    </lineage>
</organism>
<keyword evidence="1" id="KW-0472">Membrane</keyword>
<name>A0A2H0TQJ2_9BACT</name>
<comment type="caution">
    <text evidence="2">The sequence shown here is derived from an EMBL/GenBank/DDBJ whole genome shotgun (WGS) entry which is preliminary data.</text>
</comment>
<feature type="transmembrane region" description="Helical" evidence="1">
    <location>
        <begin position="297"/>
        <end position="315"/>
    </location>
</feature>
<evidence type="ECO:0000313" key="3">
    <source>
        <dbReference type="Proteomes" id="UP000230154"/>
    </source>
</evidence>
<feature type="transmembrane region" description="Helical" evidence="1">
    <location>
        <begin position="567"/>
        <end position="587"/>
    </location>
</feature>
<feature type="transmembrane region" description="Helical" evidence="1">
    <location>
        <begin position="99"/>
        <end position="117"/>
    </location>
</feature>
<gene>
    <name evidence="2" type="ORF">COU35_02380</name>
</gene>
<feature type="transmembrane region" description="Helical" evidence="1">
    <location>
        <begin position="607"/>
        <end position="626"/>
    </location>
</feature>
<keyword evidence="1" id="KW-0812">Transmembrane</keyword>
<dbReference type="EMBL" id="PFCB01000021">
    <property type="protein sequence ID" value="PIR74409.1"/>
    <property type="molecule type" value="Genomic_DNA"/>
</dbReference>
<feature type="transmembrane region" description="Helical" evidence="1">
    <location>
        <begin position="350"/>
        <end position="368"/>
    </location>
</feature>
<reference evidence="3" key="1">
    <citation type="submission" date="2017-09" db="EMBL/GenBank/DDBJ databases">
        <title>Depth-based differentiation of microbial function through sediment-hosted aquifers and enrichment of novel symbionts in the deep terrestrial subsurface.</title>
        <authorList>
            <person name="Probst A.J."/>
            <person name="Ladd B."/>
            <person name="Jarett J.K."/>
            <person name="Geller-Mcgrath D.E."/>
            <person name="Sieber C.M.K."/>
            <person name="Emerson J.B."/>
            <person name="Anantharaman K."/>
            <person name="Thomas B.C."/>
            <person name="Malmstrom R."/>
            <person name="Stieglmeier M."/>
            <person name="Klingl A."/>
            <person name="Woyke T."/>
            <person name="Ryan C.M."/>
            <person name="Banfield J.F."/>
        </authorList>
    </citation>
    <scope>NUCLEOTIDE SEQUENCE [LARGE SCALE GENOMIC DNA]</scope>
</reference>
<sequence length="756" mass="84735">MRLSVQTRLASHVCFALLIVAGLFWQLTAAQVSAVGWALFGAYVLVVGRFWQHILHRGFGLKRQSLVATVLAWVSVFLFLSLAEGVMAVWYITPPHVTAAVYGVIAVFSATLSCVISKKVSIKKTDDRIHLSRKTCISLPKVVLLAYGGLWLGGILMLVSSSSSAVLLTPWSAIPVEYLFIYFATLVLVGLMLVSKYTTTTLLVIIIMQSLLQHAYLPLSHHQPWGGDVWRTMAVEQTLVQGDPVLPVLFGPAVVRREIFGWSVPEAFLISNKYVYGQLWGGSVLLAQTLRVTIPSINSWLIPILWSLMLPLVLYRIGRLLFGHGRYSVWFSALSLLPFTFQALGGLTLGVSLGTLMFLYAFMLLLYYMRDRSRQQLWLLVTIAVLMIFSYTLHAIFLFVAMATAFFLIKTKKIFRSVAQRKEVTAWKWIFGSIAVILATGFFPLLEIVTRMSRLPQSVAWYEQGKHLVGASTGWFFARSVLPQDSIIFNVFFNHTPGYAFVSSVFTNFRWHVFFLTVLALLCICIGLMYVTCREKRVEWQLMGLLAVSVFSGYVIGWFVLVGDRSFIRRLDSLMAFFMMSFVLYAIARMPIVERIGEMKIQQKRGIALLVVLLLSWFGTSVYASGPDMRVISDAEVSAAAYLWEQGDAQCVLADTWVLLALETASSGSIVGGGFPIDYQFGQPERVQIYRSFLEKPSEDALNRAFKLTGIDQCYVVLSSDLEEEKRLNIAQLSGSGYVERDGLSIVHFGLKNSDE</sequence>
<dbReference type="Proteomes" id="UP000230154">
    <property type="component" value="Unassembled WGS sequence"/>
</dbReference>
<feature type="transmembrane region" description="Helical" evidence="1">
    <location>
        <begin position="171"/>
        <end position="194"/>
    </location>
</feature>
<feature type="transmembrane region" description="Helical" evidence="1">
    <location>
        <begin position="34"/>
        <end position="54"/>
    </location>
</feature>
<feature type="transmembrane region" description="Helical" evidence="1">
    <location>
        <begin position="543"/>
        <end position="561"/>
    </location>
</feature>
<feature type="transmembrane region" description="Helical" evidence="1">
    <location>
        <begin position="512"/>
        <end position="531"/>
    </location>
</feature>
<protein>
    <recommendedName>
        <fullName evidence="4">Glycosyltransferase RgtA/B/C/D-like domain-containing protein</fullName>
    </recommendedName>
</protein>
<feature type="transmembrane region" description="Helical" evidence="1">
    <location>
        <begin position="138"/>
        <end position="159"/>
    </location>
</feature>
<keyword evidence="1" id="KW-1133">Transmembrane helix</keyword>
<evidence type="ECO:0000256" key="1">
    <source>
        <dbReference type="SAM" id="Phobius"/>
    </source>
</evidence>
<feature type="transmembrane region" description="Helical" evidence="1">
    <location>
        <begin position="377"/>
        <end position="409"/>
    </location>
</feature>
<feature type="transmembrane region" description="Helical" evidence="1">
    <location>
        <begin position="9"/>
        <end position="28"/>
    </location>
</feature>
<feature type="transmembrane region" description="Helical" evidence="1">
    <location>
        <begin position="66"/>
        <end position="93"/>
    </location>
</feature>
<proteinExistence type="predicted"/>